<feature type="compositionally biased region" description="Low complexity" evidence="9">
    <location>
        <begin position="62"/>
        <end position="76"/>
    </location>
</feature>
<keyword evidence="12" id="KW-1185">Reference proteome</keyword>
<dbReference type="GO" id="GO:0017119">
    <property type="term" value="C:Golgi transport complex"/>
    <property type="evidence" value="ECO:0007669"/>
    <property type="project" value="TreeGrafter"/>
</dbReference>
<dbReference type="EMBL" id="JAGTJQ010000004">
    <property type="protein sequence ID" value="KAH7033685.1"/>
    <property type="molecule type" value="Genomic_DNA"/>
</dbReference>
<comment type="similarity">
    <text evidence="2">Belongs to the COG2 family.</text>
</comment>
<evidence type="ECO:0000256" key="7">
    <source>
        <dbReference type="ARBA" id="ARBA00023136"/>
    </source>
</evidence>
<evidence type="ECO:0000256" key="9">
    <source>
        <dbReference type="SAM" id="MobiDB-lite"/>
    </source>
</evidence>
<feature type="compositionally biased region" description="Acidic residues" evidence="9">
    <location>
        <begin position="348"/>
        <end position="367"/>
    </location>
</feature>
<dbReference type="PANTHER" id="PTHR12961">
    <property type="entry name" value="CONSERVED OLIGOMERIC GOLGI COMPLEX COMPONENT 2"/>
    <property type="match status" value="1"/>
</dbReference>
<dbReference type="RefSeq" id="XP_046014517.1">
    <property type="nucleotide sequence ID" value="XM_046153777.1"/>
</dbReference>
<feature type="compositionally biased region" description="Acidic residues" evidence="9">
    <location>
        <begin position="180"/>
        <end position="190"/>
    </location>
</feature>
<dbReference type="GO" id="GO:0015031">
    <property type="term" value="P:protein transport"/>
    <property type="evidence" value="ECO:0007669"/>
    <property type="project" value="UniProtKB-KW"/>
</dbReference>
<evidence type="ECO:0000256" key="5">
    <source>
        <dbReference type="ARBA" id="ARBA00022927"/>
    </source>
</evidence>
<dbReference type="InterPro" id="IPR024602">
    <property type="entry name" value="COG_su2_N"/>
</dbReference>
<feature type="region of interest" description="Disordered" evidence="9">
    <location>
        <begin position="120"/>
        <end position="193"/>
    </location>
</feature>
<gene>
    <name evidence="11" type="ORF">B0I36DRAFT_321884</name>
</gene>
<feature type="compositionally biased region" description="Polar residues" evidence="9">
    <location>
        <begin position="123"/>
        <end position="133"/>
    </location>
</feature>
<proteinExistence type="inferred from homology"/>
<evidence type="ECO:0000256" key="1">
    <source>
        <dbReference type="ARBA" id="ARBA00004395"/>
    </source>
</evidence>
<feature type="compositionally biased region" description="Basic and acidic residues" evidence="9">
    <location>
        <begin position="338"/>
        <end position="347"/>
    </location>
</feature>
<reference evidence="11" key="1">
    <citation type="journal article" date="2021" name="Nat. Commun.">
        <title>Genetic determinants of endophytism in the Arabidopsis root mycobiome.</title>
        <authorList>
            <person name="Mesny F."/>
            <person name="Miyauchi S."/>
            <person name="Thiergart T."/>
            <person name="Pickel B."/>
            <person name="Atanasova L."/>
            <person name="Karlsson M."/>
            <person name="Huettel B."/>
            <person name="Barry K.W."/>
            <person name="Haridas S."/>
            <person name="Chen C."/>
            <person name="Bauer D."/>
            <person name="Andreopoulos W."/>
            <person name="Pangilinan J."/>
            <person name="LaButti K."/>
            <person name="Riley R."/>
            <person name="Lipzen A."/>
            <person name="Clum A."/>
            <person name="Drula E."/>
            <person name="Henrissat B."/>
            <person name="Kohler A."/>
            <person name="Grigoriev I.V."/>
            <person name="Martin F.M."/>
            <person name="Hacquard S."/>
        </authorList>
    </citation>
    <scope>NUCLEOTIDE SEQUENCE</scope>
    <source>
        <strain evidence="11">MPI-CAGE-CH-0230</strain>
    </source>
</reference>
<feature type="region of interest" description="Disordered" evidence="9">
    <location>
        <begin position="334"/>
        <end position="385"/>
    </location>
</feature>
<dbReference type="GO" id="GO:0006891">
    <property type="term" value="P:intra-Golgi vesicle-mediated transport"/>
    <property type="evidence" value="ECO:0007669"/>
    <property type="project" value="TreeGrafter"/>
</dbReference>
<evidence type="ECO:0000259" key="10">
    <source>
        <dbReference type="Pfam" id="PF06148"/>
    </source>
</evidence>
<keyword evidence="5" id="KW-0653">Protein transport</keyword>
<feature type="domain" description="Conserved oligomeric Golgi complex subunit 2 N-terminal" evidence="10">
    <location>
        <begin position="199"/>
        <end position="274"/>
    </location>
</feature>
<feature type="compositionally biased region" description="Low complexity" evidence="9">
    <location>
        <begin position="139"/>
        <end position="159"/>
    </location>
</feature>
<dbReference type="Pfam" id="PF06148">
    <property type="entry name" value="COG2_N"/>
    <property type="match status" value="1"/>
</dbReference>
<keyword evidence="4" id="KW-0813">Transport</keyword>
<comment type="caution">
    <text evidence="11">The sequence shown here is derived from an EMBL/GenBank/DDBJ whole genome shotgun (WGS) entry which is preliminary data.</text>
</comment>
<keyword evidence="6" id="KW-0333">Golgi apparatus</keyword>
<dbReference type="OrthoDB" id="332281at2759"/>
<evidence type="ECO:0000256" key="8">
    <source>
        <dbReference type="ARBA" id="ARBA00031344"/>
    </source>
</evidence>
<dbReference type="InterPro" id="IPR009316">
    <property type="entry name" value="COG2"/>
</dbReference>
<dbReference type="AlphaFoldDB" id="A0A9P9BSB8"/>
<accession>A0A9P9BSB8</accession>
<dbReference type="Proteomes" id="UP000756346">
    <property type="component" value="Unassembled WGS sequence"/>
</dbReference>
<organism evidence="11 12">
    <name type="scientific">Microdochium trichocladiopsis</name>
    <dbReference type="NCBI Taxonomy" id="1682393"/>
    <lineage>
        <taxon>Eukaryota</taxon>
        <taxon>Fungi</taxon>
        <taxon>Dikarya</taxon>
        <taxon>Ascomycota</taxon>
        <taxon>Pezizomycotina</taxon>
        <taxon>Sordariomycetes</taxon>
        <taxon>Xylariomycetidae</taxon>
        <taxon>Xylariales</taxon>
        <taxon>Microdochiaceae</taxon>
        <taxon>Microdochium</taxon>
    </lineage>
</organism>
<evidence type="ECO:0000313" key="11">
    <source>
        <dbReference type="EMBL" id="KAH7033685.1"/>
    </source>
</evidence>
<dbReference type="GeneID" id="70183323"/>
<protein>
    <recommendedName>
        <fullName evidence="3">Conserved oligomeric Golgi complex subunit 2</fullName>
    </recommendedName>
    <alternativeName>
        <fullName evidence="8">Component of oligomeric Golgi complex 2</fullName>
    </alternativeName>
</protein>
<evidence type="ECO:0000256" key="2">
    <source>
        <dbReference type="ARBA" id="ARBA00007603"/>
    </source>
</evidence>
<comment type="subcellular location">
    <subcellularLocation>
        <location evidence="1">Golgi apparatus membrane</location>
        <topology evidence="1">Peripheral membrane protein</topology>
    </subcellularLocation>
</comment>
<evidence type="ECO:0000256" key="3">
    <source>
        <dbReference type="ARBA" id="ARBA00020977"/>
    </source>
</evidence>
<name>A0A9P9BSB8_9PEZI</name>
<dbReference type="GO" id="GO:0000139">
    <property type="term" value="C:Golgi membrane"/>
    <property type="evidence" value="ECO:0007669"/>
    <property type="project" value="UniProtKB-SubCell"/>
</dbReference>
<keyword evidence="7" id="KW-0472">Membrane</keyword>
<dbReference type="PANTHER" id="PTHR12961:SF0">
    <property type="entry name" value="CONSERVED OLIGOMERIC GOLGI COMPLEX SUBUNIT 2"/>
    <property type="match status" value="1"/>
</dbReference>
<evidence type="ECO:0000256" key="4">
    <source>
        <dbReference type="ARBA" id="ARBA00022448"/>
    </source>
</evidence>
<dbReference type="GO" id="GO:0007030">
    <property type="term" value="P:Golgi organization"/>
    <property type="evidence" value="ECO:0007669"/>
    <property type="project" value="InterPro"/>
</dbReference>
<evidence type="ECO:0000256" key="6">
    <source>
        <dbReference type="ARBA" id="ARBA00023034"/>
    </source>
</evidence>
<feature type="region of interest" description="Disordered" evidence="9">
    <location>
        <begin position="58"/>
        <end position="89"/>
    </location>
</feature>
<sequence length="483" mass="52436">MDNAFQGGNVCSRQMGDGGTGSACSQHVAGGRTMLRCHECLSHCAGSSWHVARTGVLPPDIHPSSHPRLLSSPTPRTSGAQTTPEHQAPDTHTLVLQCRHHGCCSTTRLSHWHSPIPPFSLMAQPSTQQQQLPNRPARLSSAKGAFALASSSGSSSPSPTAILPPSHTTTGQHTSISDQSDPDDDSDDNDLPLPFPAALARSDFLAPDFDPPAYLSQLVATNRHQTLEDLRSDLRDRSAAISVELLELVNANYTAFLSLGSELKGGEERVEDVRVSLLGFRRAVEEIKGRVGERGAEVGKLNGELLAVRRDIERGRMMVELDERVAEVEGRLALGSEPARHSGQHHDDEEDDEEDDDDDDEETDDDASEQRPPHVRHAGQGSTASPAKLAQLARAFVAIEDLANEIGRDTPFVRKMDERLIRCRNTILLDLNTALKEARREAKTESKGTGARRKASAARLLRLMDIYATLDAQGEAVKALRSV</sequence>
<evidence type="ECO:0000313" key="12">
    <source>
        <dbReference type="Proteomes" id="UP000756346"/>
    </source>
</evidence>